<organism evidence="2 3">
    <name type="scientific">Helianthus annuus</name>
    <name type="common">Common sunflower</name>
    <dbReference type="NCBI Taxonomy" id="4232"/>
    <lineage>
        <taxon>Eukaryota</taxon>
        <taxon>Viridiplantae</taxon>
        <taxon>Streptophyta</taxon>
        <taxon>Embryophyta</taxon>
        <taxon>Tracheophyta</taxon>
        <taxon>Spermatophyta</taxon>
        <taxon>Magnoliopsida</taxon>
        <taxon>eudicotyledons</taxon>
        <taxon>Gunneridae</taxon>
        <taxon>Pentapetalae</taxon>
        <taxon>asterids</taxon>
        <taxon>campanulids</taxon>
        <taxon>Asterales</taxon>
        <taxon>Asteraceae</taxon>
        <taxon>Asteroideae</taxon>
        <taxon>Heliantheae alliance</taxon>
        <taxon>Heliantheae</taxon>
        <taxon>Helianthus</taxon>
    </lineage>
</organism>
<reference evidence="1" key="3">
    <citation type="submission" date="2020-06" db="EMBL/GenBank/DDBJ databases">
        <title>Helianthus annuus Genome sequencing and assembly Release 2.</title>
        <authorList>
            <person name="Gouzy J."/>
            <person name="Langlade N."/>
            <person name="Munos S."/>
        </authorList>
    </citation>
    <scope>NUCLEOTIDE SEQUENCE</scope>
    <source>
        <tissue evidence="1">Leaves</tissue>
    </source>
</reference>
<proteinExistence type="predicted"/>
<dbReference type="AlphaFoldDB" id="A0A251STW4"/>
<dbReference type="InParanoid" id="A0A251STW4"/>
<dbReference type="EMBL" id="CM007902">
    <property type="protein sequence ID" value="OTG02144.1"/>
    <property type="molecule type" value="Genomic_DNA"/>
</dbReference>
<dbReference type="Proteomes" id="UP000215914">
    <property type="component" value="Chromosome 13"/>
</dbReference>
<accession>A0A251STW4</accession>
<dbReference type="EMBL" id="MNCJ02000326">
    <property type="protein sequence ID" value="KAF5783327.1"/>
    <property type="molecule type" value="Genomic_DNA"/>
</dbReference>
<evidence type="ECO:0000313" key="3">
    <source>
        <dbReference type="Proteomes" id="UP000215914"/>
    </source>
</evidence>
<reference evidence="1 3" key="1">
    <citation type="journal article" date="2017" name="Nature">
        <title>The sunflower genome provides insights into oil metabolism, flowering and Asterid evolution.</title>
        <authorList>
            <person name="Badouin H."/>
            <person name="Gouzy J."/>
            <person name="Grassa C.J."/>
            <person name="Murat F."/>
            <person name="Staton S.E."/>
            <person name="Cottret L."/>
            <person name="Lelandais-Briere C."/>
            <person name="Owens G.L."/>
            <person name="Carrere S."/>
            <person name="Mayjonade B."/>
            <person name="Legrand L."/>
            <person name="Gill N."/>
            <person name="Kane N.C."/>
            <person name="Bowers J.E."/>
            <person name="Hubner S."/>
            <person name="Bellec A."/>
            <person name="Berard A."/>
            <person name="Berges H."/>
            <person name="Blanchet N."/>
            <person name="Boniface M.C."/>
            <person name="Brunel D."/>
            <person name="Catrice O."/>
            <person name="Chaidir N."/>
            <person name="Claudel C."/>
            <person name="Donnadieu C."/>
            <person name="Faraut T."/>
            <person name="Fievet G."/>
            <person name="Helmstetter N."/>
            <person name="King M."/>
            <person name="Knapp S.J."/>
            <person name="Lai Z."/>
            <person name="Le Paslier M.C."/>
            <person name="Lippi Y."/>
            <person name="Lorenzon L."/>
            <person name="Mandel J.R."/>
            <person name="Marage G."/>
            <person name="Marchand G."/>
            <person name="Marquand E."/>
            <person name="Bret-Mestries E."/>
            <person name="Morien E."/>
            <person name="Nambeesan S."/>
            <person name="Nguyen T."/>
            <person name="Pegot-Espagnet P."/>
            <person name="Pouilly N."/>
            <person name="Raftis F."/>
            <person name="Sallet E."/>
            <person name="Schiex T."/>
            <person name="Thomas J."/>
            <person name="Vandecasteele C."/>
            <person name="Vares D."/>
            <person name="Vear F."/>
            <person name="Vautrin S."/>
            <person name="Crespi M."/>
            <person name="Mangin B."/>
            <person name="Burke J.M."/>
            <person name="Salse J."/>
            <person name="Munos S."/>
            <person name="Vincourt P."/>
            <person name="Rieseberg L.H."/>
            <person name="Langlade N.B."/>
        </authorList>
    </citation>
    <scope>NUCLEOTIDE SEQUENCE [LARGE SCALE GENOMIC DNA]</scope>
    <source>
        <strain evidence="3">cv. SF193</strain>
        <tissue evidence="1">Leaves</tissue>
    </source>
</reference>
<evidence type="ECO:0000313" key="1">
    <source>
        <dbReference type="EMBL" id="KAF5783327.1"/>
    </source>
</evidence>
<sequence length="214" mass="24593">MTSDWWGGKPGPKMYYGNCGGTTLLQEICMVNHNRVPHLQDLLNMLSYKRFLSQAPICMEHHNQLGIMCTRVRVECHLGFSPPHRQVTLHHQKSIYGINLLSIVIRQFSWRTVVKQEQRFMLKLSRMSAMLSPREMMTVLNMTVAQLKMFQAQLKMVQISSSSEDGSEYESTREVVDSEANESISVNPVRMFQEELLIVLGLLMVERPCTRSAT</sequence>
<dbReference type="Gramene" id="mRNA:HanXRQr2_Chr11g0506621">
    <property type="protein sequence ID" value="mRNA:HanXRQr2_Chr11g0506621"/>
    <property type="gene ID" value="HanXRQr2_Chr11g0506621"/>
</dbReference>
<keyword evidence="3" id="KW-1185">Reference proteome</keyword>
<evidence type="ECO:0000313" key="2">
    <source>
        <dbReference type="EMBL" id="OTG02144.1"/>
    </source>
</evidence>
<reference evidence="2" key="2">
    <citation type="submission" date="2017-02" db="EMBL/GenBank/DDBJ databases">
        <title>Sunflower complete genome.</title>
        <authorList>
            <person name="Langlade N."/>
            <person name="Munos S."/>
        </authorList>
    </citation>
    <scope>NUCLEOTIDE SEQUENCE [LARGE SCALE GENOMIC DNA]</scope>
    <source>
        <tissue evidence="2">Leaves</tissue>
    </source>
</reference>
<name>A0A251STW4_HELAN</name>
<gene>
    <name evidence="2" type="ORF">HannXRQ_Chr13g0409761</name>
    <name evidence="1" type="ORF">HanXRQr2_Chr11g0506621</name>
</gene>
<protein>
    <submittedName>
        <fullName evidence="2">Uncharacterized protein</fullName>
    </submittedName>
</protein>